<keyword evidence="2" id="KW-1185">Reference proteome</keyword>
<protein>
    <submittedName>
        <fullName evidence="1">Uncharacterized protein</fullName>
    </submittedName>
</protein>
<dbReference type="EMBL" id="JADQDK010000001">
    <property type="protein sequence ID" value="MBW0133280.1"/>
    <property type="molecule type" value="Genomic_DNA"/>
</dbReference>
<name>A0ABS6UM03_9PSEU</name>
<evidence type="ECO:0000313" key="2">
    <source>
        <dbReference type="Proteomes" id="UP000694287"/>
    </source>
</evidence>
<reference evidence="1 2" key="1">
    <citation type="submission" date="2020-11" db="EMBL/GenBank/DDBJ databases">
        <title>Pseudonocardia abyssalis sp. nov. and Pseudonocardia oceani sp. nov., description and phylogenomic analysis of two novel actinomycetes isolated from the deep Southern Ocean.</title>
        <authorList>
            <person name="Parra J."/>
        </authorList>
    </citation>
    <scope>NUCLEOTIDE SEQUENCE [LARGE SCALE GENOMIC DNA]</scope>
    <source>
        <strain evidence="1 2">KRD-168</strain>
    </source>
</reference>
<gene>
    <name evidence="1" type="ORF">I4I81_03295</name>
</gene>
<sequence length="462" mass="50438">MDTAAEVVAAVPAGDDAGARTADLYDWQAAMAAVDGLRMYVDALDHEGQLRPNAAGQVICEHHEDWTLVRQPDAELVSCKHRELSSGAWTTIPMLVDKGGLAHLFGRWLALDEKPNVRLVTCAGLAAGLPRKLATATNLLRDEDTGRSLDAAALAAIEEITALFARELLFHRDGLPKEWQAPADAKAKTYVVLDDHIVKARRFLAQLVIEAPRPNRDVIAHAAPTMFAGPAVQKIGAPEDACSAVWEAVLQLFRARMRARGPREYGDLPVVFAASPGSDSATSEAATKGALEGRIVDLNDIDIAIRVALRNPRGYMPLSVPAQHTRLSVKMARGGCSETSIARAEQLRTAFKRYRRERDTSAPGAIAEQRNLERHLMRIADDATHIARAPTGTWGTPLWHSLTQLLNDASTAEWLDGLDDDLALGGICDLTAQCQIWFSPYFDVKAEMKRLRGERVDSRDIA</sequence>
<dbReference type="Proteomes" id="UP000694287">
    <property type="component" value="Unassembled WGS sequence"/>
</dbReference>
<accession>A0ABS6UM03</accession>
<comment type="caution">
    <text evidence="1">The sequence shown here is derived from an EMBL/GenBank/DDBJ whole genome shotgun (WGS) entry which is preliminary data.</text>
</comment>
<dbReference type="RefSeq" id="WP_218605548.1">
    <property type="nucleotide sequence ID" value="NZ_JADQDJ010000373.1"/>
</dbReference>
<evidence type="ECO:0000313" key="1">
    <source>
        <dbReference type="EMBL" id="MBW0133280.1"/>
    </source>
</evidence>
<organism evidence="1 2">
    <name type="scientific">Pseudonocardia abyssalis</name>
    <dbReference type="NCBI Taxonomy" id="2792008"/>
    <lineage>
        <taxon>Bacteria</taxon>
        <taxon>Bacillati</taxon>
        <taxon>Actinomycetota</taxon>
        <taxon>Actinomycetes</taxon>
        <taxon>Pseudonocardiales</taxon>
        <taxon>Pseudonocardiaceae</taxon>
        <taxon>Pseudonocardia</taxon>
    </lineage>
</organism>
<proteinExistence type="predicted"/>